<dbReference type="AlphaFoldDB" id="A0A238ZR51"/>
<name>A0A238ZR51_9ACTN</name>
<dbReference type="PIRSF" id="PIRSF015582">
    <property type="entry name" value="Cit_lyase_B"/>
    <property type="match status" value="1"/>
</dbReference>
<evidence type="ECO:0000256" key="4">
    <source>
        <dbReference type="PIRSR" id="PIRSR015582-1"/>
    </source>
</evidence>
<dbReference type="GO" id="GO:0000287">
    <property type="term" value="F:magnesium ion binding"/>
    <property type="evidence" value="ECO:0007669"/>
    <property type="project" value="TreeGrafter"/>
</dbReference>
<feature type="binding site" evidence="4">
    <location>
        <position position="62"/>
    </location>
    <ligand>
        <name>substrate</name>
    </ligand>
</feature>
<dbReference type="PANTHER" id="PTHR32308">
    <property type="entry name" value="LYASE BETA SUBUNIT, PUTATIVE (AFU_ORTHOLOGUE AFUA_4G13030)-RELATED"/>
    <property type="match status" value="1"/>
</dbReference>
<reference evidence="7 8" key="1">
    <citation type="submission" date="2017-06" db="EMBL/GenBank/DDBJ databases">
        <authorList>
            <person name="Kim H.J."/>
            <person name="Triplett B.A."/>
        </authorList>
    </citation>
    <scope>NUCLEOTIDE SEQUENCE [LARGE SCALE GENOMIC DNA]</scope>
    <source>
        <strain evidence="7 8">DSM 43151</strain>
    </source>
</reference>
<gene>
    <name evidence="7" type="ORF">SAMN06264365_106250</name>
</gene>
<keyword evidence="7" id="KW-0456">Lyase</keyword>
<dbReference type="InterPro" id="IPR015813">
    <property type="entry name" value="Pyrv/PenolPyrv_kinase-like_dom"/>
</dbReference>
<dbReference type="InterPro" id="IPR011206">
    <property type="entry name" value="Citrate_lyase_beta/mcl1/mcl2"/>
</dbReference>
<organism evidence="7 8">
    <name type="scientific">Actinoplanes regularis</name>
    <dbReference type="NCBI Taxonomy" id="52697"/>
    <lineage>
        <taxon>Bacteria</taxon>
        <taxon>Bacillati</taxon>
        <taxon>Actinomycetota</taxon>
        <taxon>Actinomycetes</taxon>
        <taxon>Micromonosporales</taxon>
        <taxon>Micromonosporaceae</taxon>
        <taxon>Actinoplanes</taxon>
    </lineage>
</organism>
<keyword evidence="3 5" id="KW-0460">Magnesium</keyword>
<feature type="binding site" evidence="4">
    <location>
        <position position="191"/>
    </location>
    <ligand>
        <name>substrate</name>
    </ligand>
</feature>
<evidence type="ECO:0000313" key="8">
    <source>
        <dbReference type="Proteomes" id="UP000198415"/>
    </source>
</evidence>
<dbReference type="EMBL" id="FZNR01000006">
    <property type="protein sequence ID" value="SNR85926.1"/>
    <property type="molecule type" value="Genomic_DNA"/>
</dbReference>
<feature type="domain" description="HpcH/HpaI aldolase/citrate lyase" evidence="6">
    <location>
        <begin position="184"/>
        <end position="286"/>
    </location>
</feature>
<dbReference type="SUPFAM" id="SSF51621">
    <property type="entry name" value="Phosphoenolpyruvate/pyruvate domain"/>
    <property type="match status" value="2"/>
</dbReference>
<evidence type="ECO:0000256" key="2">
    <source>
        <dbReference type="ARBA" id="ARBA00022723"/>
    </source>
</evidence>
<dbReference type="Gene3D" id="3.20.20.60">
    <property type="entry name" value="Phosphoenolpyruvate-binding domains"/>
    <property type="match status" value="2"/>
</dbReference>
<sequence>MRSFLYVPGNRPAMLASALSRGADALIVDLEDAVPPAEKSAARAAVSEWLWTLPSDAPVWVRVNAGPAGLDDARELLTPGPAAVRSGGAVPASALGGVSGPAAVRSGGAVPASALGGVSGPAVARSGGAVPAPVLPEVSGPAAACSAGAAPVPALRGLVVAKASPDQVFALGELLNEADPGGALGIVPLLETPQAILAAAEMAAAPRVTRMQIGEADLAAELGVTPGEDERELLLVRSTVVLASAAAGIEPPAAAVSTDFRDLDALRRSTQALKRLGFHGRACIHPAQLPIVHAVFTPSESEIAAARDLITRFDSAAGGVCLDARGRMVDLAVIRHARRTLAYTTHS</sequence>
<dbReference type="PANTHER" id="PTHR32308:SF10">
    <property type="entry name" value="CITRATE LYASE SUBUNIT BETA"/>
    <property type="match status" value="1"/>
</dbReference>
<dbReference type="Pfam" id="PF03328">
    <property type="entry name" value="HpcH_HpaI"/>
    <property type="match status" value="2"/>
</dbReference>
<proteinExistence type="predicted"/>
<dbReference type="InterPro" id="IPR040442">
    <property type="entry name" value="Pyrv_kinase-like_dom_sf"/>
</dbReference>
<evidence type="ECO:0000256" key="5">
    <source>
        <dbReference type="PIRSR" id="PIRSR015582-2"/>
    </source>
</evidence>
<feature type="binding site" evidence="5">
    <location>
        <position position="217"/>
    </location>
    <ligand>
        <name>Mg(2+)</name>
        <dbReference type="ChEBI" id="CHEBI:18420"/>
    </ligand>
</feature>
<keyword evidence="8" id="KW-1185">Reference proteome</keyword>
<comment type="cofactor">
    <cofactor evidence="1">
        <name>Mg(2+)</name>
        <dbReference type="ChEBI" id="CHEBI:18420"/>
    </cofactor>
</comment>
<evidence type="ECO:0000313" key="7">
    <source>
        <dbReference type="EMBL" id="SNR85926.1"/>
    </source>
</evidence>
<dbReference type="GO" id="GO:0006107">
    <property type="term" value="P:oxaloacetate metabolic process"/>
    <property type="evidence" value="ECO:0007669"/>
    <property type="project" value="TreeGrafter"/>
</dbReference>
<keyword evidence="2 5" id="KW-0479">Metal-binding</keyword>
<dbReference type="GO" id="GO:0016829">
    <property type="term" value="F:lyase activity"/>
    <property type="evidence" value="ECO:0007669"/>
    <property type="project" value="UniProtKB-KW"/>
</dbReference>
<evidence type="ECO:0000259" key="6">
    <source>
        <dbReference type="Pfam" id="PF03328"/>
    </source>
</evidence>
<evidence type="ECO:0000256" key="1">
    <source>
        <dbReference type="ARBA" id="ARBA00001946"/>
    </source>
</evidence>
<feature type="binding site" evidence="5">
    <location>
        <position position="191"/>
    </location>
    <ligand>
        <name>Mg(2+)</name>
        <dbReference type="ChEBI" id="CHEBI:18420"/>
    </ligand>
</feature>
<protein>
    <submittedName>
        <fullName evidence="7">Citrate lyase subunit beta / citryl-CoA lyase</fullName>
    </submittedName>
</protein>
<dbReference type="Proteomes" id="UP000198415">
    <property type="component" value="Unassembled WGS sequence"/>
</dbReference>
<accession>A0A238ZR51</accession>
<evidence type="ECO:0000256" key="3">
    <source>
        <dbReference type="ARBA" id="ARBA00022842"/>
    </source>
</evidence>
<dbReference type="InterPro" id="IPR005000">
    <property type="entry name" value="Aldolase/citrate-lyase_domain"/>
</dbReference>
<feature type="domain" description="HpcH/HpaI aldolase/citrate lyase" evidence="6">
    <location>
        <begin position="2"/>
        <end position="85"/>
    </location>
</feature>